<organism evidence="2 3">
    <name type="scientific">Polypedilum vanderplanki</name>
    <name type="common">Sleeping chironomid midge</name>
    <dbReference type="NCBI Taxonomy" id="319348"/>
    <lineage>
        <taxon>Eukaryota</taxon>
        <taxon>Metazoa</taxon>
        <taxon>Ecdysozoa</taxon>
        <taxon>Arthropoda</taxon>
        <taxon>Hexapoda</taxon>
        <taxon>Insecta</taxon>
        <taxon>Pterygota</taxon>
        <taxon>Neoptera</taxon>
        <taxon>Endopterygota</taxon>
        <taxon>Diptera</taxon>
        <taxon>Nematocera</taxon>
        <taxon>Chironomoidea</taxon>
        <taxon>Chironomidae</taxon>
        <taxon>Chironominae</taxon>
        <taxon>Polypedilum</taxon>
        <taxon>Polypedilum</taxon>
    </lineage>
</organism>
<dbReference type="EMBL" id="JADBJN010000001">
    <property type="protein sequence ID" value="KAG5682845.1"/>
    <property type="molecule type" value="Genomic_DNA"/>
</dbReference>
<evidence type="ECO:0000313" key="3">
    <source>
        <dbReference type="Proteomes" id="UP001107558"/>
    </source>
</evidence>
<dbReference type="GO" id="GO:0016020">
    <property type="term" value="C:membrane"/>
    <property type="evidence" value="ECO:0007669"/>
    <property type="project" value="TreeGrafter"/>
</dbReference>
<dbReference type="OrthoDB" id="1434354at2759"/>
<dbReference type="PANTHER" id="PTHR10174">
    <property type="entry name" value="ALPHA-TOCOPHEROL TRANSFER PROTEIN-RELATED"/>
    <property type="match status" value="1"/>
</dbReference>
<accession>A0A9J6CLL5</accession>
<dbReference type="SUPFAM" id="SSF52087">
    <property type="entry name" value="CRAL/TRIO domain"/>
    <property type="match status" value="1"/>
</dbReference>
<proteinExistence type="predicted"/>
<dbReference type="PANTHER" id="PTHR10174:SF208">
    <property type="entry name" value="CRAL-TRIO DOMAIN-CONTAINING PROTEIN DDB_G0278031"/>
    <property type="match status" value="1"/>
</dbReference>
<keyword evidence="3" id="KW-1185">Reference proteome</keyword>
<dbReference type="InterPro" id="IPR001251">
    <property type="entry name" value="CRAL-TRIO_dom"/>
</dbReference>
<comment type="caution">
    <text evidence="2">The sequence shown here is derived from an EMBL/GenBank/DDBJ whole genome shotgun (WGS) entry which is preliminary data.</text>
</comment>
<dbReference type="Gene3D" id="1.20.5.1200">
    <property type="entry name" value="Alpha-tocopherol transfer"/>
    <property type="match status" value="1"/>
</dbReference>
<sequence>MNDMMVHAKHPVCYDNEVVNDSPEPCRNSFEAERKSIDIANHSRRNSRHTIRQIMLRAKNNNQLSQIDEILPRKCSTPPPPSLPKYQTKSITPVDEYKSNLSDELKKIAEKELRETDKIRTHAIKAMREWAMENKRIIKCRLDSTVILKVLRFRKFSIPMSQEAFERYLLFREGLYGYDFFSNLDPLKPGIISLLENGLIVPIPNRDKYGRKVILIKLSALDPTIPDIGCRALTLLTLIMEVLIEEEENQIRGLSYVADLSGVHLKQALIFPLDVWYKFGKNTEKVCAIRHKAFHIINMPSSMKFLIDFAVKQMPQKLRDRVKFHTLDSIADIGSIDKRNMPVEYGGEASLIQIADEWKSILISQRERFLKFSEMKVNYKMYPKSILECDPETLKTPLSEMDLSKESKHIDIAGVQGSFRKLEID</sequence>
<protein>
    <recommendedName>
        <fullName evidence="1">CRAL-TRIO domain-containing protein</fullName>
    </recommendedName>
</protein>
<dbReference type="SUPFAM" id="SSF46938">
    <property type="entry name" value="CRAL/TRIO N-terminal domain"/>
    <property type="match status" value="1"/>
</dbReference>
<dbReference type="PROSITE" id="PS50191">
    <property type="entry name" value="CRAL_TRIO"/>
    <property type="match status" value="1"/>
</dbReference>
<name>A0A9J6CLL5_POLVA</name>
<gene>
    <name evidence="2" type="ORF">PVAND_012167</name>
</gene>
<dbReference type="Gene3D" id="3.40.525.10">
    <property type="entry name" value="CRAL-TRIO lipid binding domain"/>
    <property type="match status" value="1"/>
</dbReference>
<dbReference type="CDD" id="cd00170">
    <property type="entry name" value="SEC14"/>
    <property type="match status" value="1"/>
</dbReference>
<dbReference type="AlphaFoldDB" id="A0A9J6CLL5"/>
<dbReference type="Pfam" id="PF00650">
    <property type="entry name" value="CRAL_TRIO"/>
    <property type="match status" value="1"/>
</dbReference>
<dbReference type="Gene3D" id="1.10.8.20">
    <property type="entry name" value="N-terminal domain of phosphatidylinositol transfer protein sec14p"/>
    <property type="match status" value="1"/>
</dbReference>
<reference evidence="2" key="1">
    <citation type="submission" date="2021-03" db="EMBL/GenBank/DDBJ databases">
        <title>Chromosome level genome of the anhydrobiotic midge Polypedilum vanderplanki.</title>
        <authorList>
            <person name="Yoshida Y."/>
            <person name="Kikawada T."/>
            <person name="Gusev O."/>
        </authorList>
    </citation>
    <scope>NUCLEOTIDE SEQUENCE</scope>
    <source>
        <strain evidence="2">NIAS01</strain>
        <tissue evidence="2">Whole body or cell culture</tissue>
    </source>
</reference>
<dbReference type="Proteomes" id="UP001107558">
    <property type="component" value="Chromosome 1"/>
</dbReference>
<dbReference type="GO" id="GO:1902936">
    <property type="term" value="F:phosphatidylinositol bisphosphate binding"/>
    <property type="evidence" value="ECO:0007669"/>
    <property type="project" value="TreeGrafter"/>
</dbReference>
<dbReference type="InterPro" id="IPR036865">
    <property type="entry name" value="CRAL-TRIO_dom_sf"/>
</dbReference>
<dbReference type="InterPro" id="IPR036273">
    <property type="entry name" value="CRAL/TRIO_N_dom_sf"/>
</dbReference>
<feature type="domain" description="CRAL-TRIO" evidence="1">
    <location>
        <begin position="188"/>
        <end position="353"/>
    </location>
</feature>
<evidence type="ECO:0000259" key="1">
    <source>
        <dbReference type="PROSITE" id="PS50191"/>
    </source>
</evidence>
<evidence type="ECO:0000313" key="2">
    <source>
        <dbReference type="EMBL" id="KAG5682845.1"/>
    </source>
</evidence>